<dbReference type="GO" id="GO:0051537">
    <property type="term" value="F:2 iron, 2 sulfur cluster binding"/>
    <property type="evidence" value="ECO:0007669"/>
    <property type="project" value="UniProtKB-KW"/>
</dbReference>
<evidence type="ECO:0000256" key="2">
    <source>
        <dbReference type="ARBA" id="ARBA00022723"/>
    </source>
</evidence>
<accession>A0A328YCH2</accession>
<dbReference type="OrthoDB" id="1201186at2"/>
<dbReference type="Gene3D" id="2.102.10.10">
    <property type="entry name" value="Rieske [2Fe-2S] iron-sulphur domain"/>
    <property type="match status" value="1"/>
</dbReference>
<proteinExistence type="predicted"/>
<protein>
    <submittedName>
        <fullName evidence="6">Nitrite reductase/ring-hydroxylating ferredoxin subunit</fullName>
    </submittedName>
</protein>
<keyword evidence="7" id="KW-1185">Reference proteome</keyword>
<dbReference type="InterPro" id="IPR036922">
    <property type="entry name" value="Rieske_2Fe-2S_sf"/>
</dbReference>
<dbReference type="InterPro" id="IPR017941">
    <property type="entry name" value="Rieske_2Fe-2S"/>
</dbReference>
<dbReference type="Proteomes" id="UP000248840">
    <property type="component" value="Unassembled WGS sequence"/>
</dbReference>
<keyword evidence="2" id="KW-0479">Metal-binding</keyword>
<gene>
    <name evidence="6" type="ORF">CLV55_10682</name>
</gene>
<keyword evidence="3" id="KW-0408">Iron</keyword>
<feature type="domain" description="Rieske" evidence="5">
    <location>
        <begin position="67"/>
        <end position="138"/>
    </location>
</feature>
<evidence type="ECO:0000256" key="3">
    <source>
        <dbReference type="ARBA" id="ARBA00023004"/>
    </source>
</evidence>
<evidence type="ECO:0000259" key="5">
    <source>
        <dbReference type="PROSITE" id="PS51296"/>
    </source>
</evidence>
<dbReference type="GO" id="GO:0046872">
    <property type="term" value="F:metal ion binding"/>
    <property type="evidence" value="ECO:0007669"/>
    <property type="project" value="UniProtKB-KW"/>
</dbReference>
<sequence length="140" mass="15074">MKTTLFLFFSIVLLLGCSKDKFNNNNPFLPNYAFSIDLNTSLPSYTNLKYAGNSIKAYPTNGPAKGIIVFNTGSSIVAYDGSCPNQNITSCSGLSIGGSNASCPCGNENYSLFTGQAPGKEYPLKPYRVDVNGDVIRVYN</sequence>
<dbReference type="RefSeq" id="WP_112113196.1">
    <property type="nucleotide sequence ID" value="NZ_QLSZ01000006.1"/>
</dbReference>
<dbReference type="PROSITE" id="PS51257">
    <property type="entry name" value="PROKAR_LIPOPROTEIN"/>
    <property type="match status" value="1"/>
</dbReference>
<evidence type="ECO:0000256" key="4">
    <source>
        <dbReference type="ARBA" id="ARBA00023014"/>
    </source>
</evidence>
<organism evidence="6 7">
    <name type="scientific">Flavobacterium aciduliphilum</name>
    <dbReference type="NCBI Taxonomy" id="1101402"/>
    <lineage>
        <taxon>Bacteria</taxon>
        <taxon>Pseudomonadati</taxon>
        <taxon>Bacteroidota</taxon>
        <taxon>Flavobacteriia</taxon>
        <taxon>Flavobacteriales</taxon>
        <taxon>Flavobacteriaceae</taxon>
        <taxon>Flavobacterium</taxon>
    </lineage>
</organism>
<dbReference type="EMBL" id="QLSZ01000006">
    <property type="protein sequence ID" value="RAR71731.1"/>
    <property type="molecule type" value="Genomic_DNA"/>
</dbReference>
<dbReference type="PROSITE" id="PS51296">
    <property type="entry name" value="RIESKE"/>
    <property type="match status" value="1"/>
</dbReference>
<name>A0A328YCH2_9FLAO</name>
<reference evidence="6 7" key="1">
    <citation type="submission" date="2018-06" db="EMBL/GenBank/DDBJ databases">
        <title>Genomic Encyclopedia of Archaeal and Bacterial Type Strains, Phase II (KMG-II): from individual species to whole genera.</title>
        <authorList>
            <person name="Goeker M."/>
        </authorList>
    </citation>
    <scope>NUCLEOTIDE SEQUENCE [LARGE SCALE GENOMIC DNA]</scope>
    <source>
        <strain evidence="6 7">DSM 25663</strain>
    </source>
</reference>
<dbReference type="SUPFAM" id="SSF50022">
    <property type="entry name" value="ISP domain"/>
    <property type="match status" value="1"/>
</dbReference>
<keyword evidence="4" id="KW-0411">Iron-sulfur</keyword>
<evidence type="ECO:0000256" key="1">
    <source>
        <dbReference type="ARBA" id="ARBA00022714"/>
    </source>
</evidence>
<dbReference type="AlphaFoldDB" id="A0A328YCH2"/>
<keyword evidence="1" id="KW-0001">2Fe-2S</keyword>
<comment type="caution">
    <text evidence="6">The sequence shown here is derived from an EMBL/GenBank/DDBJ whole genome shotgun (WGS) entry which is preliminary data.</text>
</comment>
<evidence type="ECO:0000313" key="6">
    <source>
        <dbReference type="EMBL" id="RAR71731.1"/>
    </source>
</evidence>
<evidence type="ECO:0000313" key="7">
    <source>
        <dbReference type="Proteomes" id="UP000248840"/>
    </source>
</evidence>